<sequence>MDGVEKGKKKRVVAVRVTEEEERETAQKLKLDQEGPTEEEVDHFFAVLRRMKLALDHFHRKPNAANHSREALQGTHLTFRHPPVQNDAVDRFDLNAVAPEAADT</sequence>
<dbReference type="AlphaFoldDB" id="A0A4D6L9U3"/>
<accession>A0A4D6L9U3</accession>
<reference evidence="1 2" key="1">
    <citation type="submission" date="2019-04" db="EMBL/GenBank/DDBJ databases">
        <title>An improved genome assembly and genetic linkage map for asparagus bean, Vigna unguiculata ssp. sesquipedialis.</title>
        <authorList>
            <person name="Xia Q."/>
            <person name="Zhang R."/>
            <person name="Dong Y."/>
        </authorList>
    </citation>
    <scope>NUCLEOTIDE SEQUENCE [LARGE SCALE GENOMIC DNA]</scope>
    <source>
        <tissue evidence="1">Leaf</tissue>
    </source>
</reference>
<gene>
    <name evidence="1" type="ORF">DEO72_LG2g5671</name>
</gene>
<protein>
    <submittedName>
        <fullName evidence="1">Uncharacterized protein</fullName>
    </submittedName>
</protein>
<name>A0A4D6L9U3_VIGUN</name>
<dbReference type="Proteomes" id="UP000501690">
    <property type="component" value="Linkage Group LG2"/>
</dbReference>
<evidence type="ECO:0000313" key="1">
    <source>
        <dbReference type="EMBL" id="QCD85311.1"/>
    </source>
</evidence>
<dbReference type="EMBL" id="CP039346">
    <property type="protein sequence ID" value="QCD85311.1"/>
    <property type="molecule type" value="Genomic_DNA"/>
</dbReference>
<organism evidence="1 2">
    <name type="scientific">Vigna unguiculata</name>
    <name type="common">Cowpea</name>
    <dbReference type="NCBI Taxonomy" id="3917"/>
    <lineage>
        <taxon>Eukaryota</taxon>
        <taxon>Viridiplantae</taxon>
        <taxon>Streptophyta</taxon>
        <taxon>Embryophyta</taxon>
        <taxon>Tracheophyta</taxon>
        <taxon>Spermatophyta</taxon>
        <taxon>Magnoliopsida</taxon>
        <taxon>eudicotyledons</taxon>
        <taxon>Gunneridae</taxon>
        <taxon>Pentapetalae</taxon>
        <taxon>rosids</taxon>
        <taxon>fabids</taxon>
        <taxon>Fabales</taxon>
        <taxon>Fabaceae</taxon>
        <taxon>Papilionoideae</taxon>
        <taxon>50 kb inversion clade</taxon>
        <taxon>NPAAA clade</taxon>
        <taxon>indigoferoid/millettioid clade</taxon>
        <taxon>Phaseoleae</taxon>
        <taxon>Vigna</taxon>
    </lineage>
</organism>
<keyword evidence="2" id="KW-1185">Reference proteome</keyword>
<proteinExistence type="predicted"/>
<evidence type="ECO:0000313" key="2">
    <source>
        <dbReference type="Proteomes" id="UP000501690"/>
    </source>
</evidence>